<evidence type="ECO:0000313" key="2">
    <source>
        <dbReference type="EMBL" id="SNR68805.1"/>
    </source>
</evidence>
<dbReference type="AlphaFoldDB" id="A0A238YC39"/>
<dbReference type="RefSeq" id="WP_089322591.1">
    <property type="nucleotide sequence ID" value="NZ_FZOB01000003.1"/>
</dbReference>
<organism evidence="2 3">
    <name type="scientific">Desulfurobacterium atlanticum</name>
    <dbReference type="NCBI Taxonomy" id="240169"/>
    <lineage>
        <taxon>Bacteria</taxon>
        <taxon>Pseudomonadati</taxon>
        <taxon>Aquificota</taxon>
        <taxon>Aquificia</taxon>
        <taxon>Desulfurobacteriales</taxon>
        <taxon>Desulfurobacteriaceae</taxon>
        <taxon>Desulfurobacterium</taxon>
    </lineage>
</organism>
<keyword evidence="3" id="KW-1185">Reference proteome</keyword>
<dbReference type="EMBL" id="FZOB01000003">
    <property type="protein sequence ID" value="SNR68805.1"/>
    <property type="molecule type" value="Genomic_DNA"/>
</dbReference>
<dbReference type="SUPFAM" id="SSF56281">
    <property type="entry name" value="Metallo-hydrolase/oxidoreductase"/>
    <property type="match status" value="1"/>
</dbReference>
<sequence>MILSRETVKNRIVFLGTAGARYAAFGLIRQAGGIWIDVEGTNIHIDPGPGALIYSHKKGLNPHWLSYLIISHRHLDHCADINHMIEAITLGGKRKKGILLCPEDAVSEDPVVLEYTRNNLEKTIIIKEGLEIPFESGKIKFPIKHIHGVDTFGVVVENSKKNISIGYIADTKYFDKLIDAYKTSNILIINTTLKNPKPLIPHLSVPDAEKLIKEIKPELAILTHFGRTMVSNKPWEIAKELSEKTDINTIAAWDNMIVDTENFKIVRQK</sequence>
<dbReference type="Pfam" id="PF12706">
    <property type="entry name" value="Lactamase_B_2"/>
    <property type="match status" value="1"/>
</dbReference>
<accession>A0A238YC39</accession>
<dbReference type="Gene3D" id="3.60.15.10">
    <property type="entry name" value="Ribonuclease Z/Hydroxyacylglutathione hydrolase-like"/>
    <property type="match status" value="1"/>
</dbReference>
<dbReference type="PANTHER" id="PTHR42663:SF6">
    <property type="entry name" value="HYDROLASE C777.06C-RELATED"/>
    <property type="match status" value="1"/>
</dbReference>
<evidence type="ECO:0000313" key="3">
    <source>
        <dbReference type="Proteomes" id="UP000198405"/>
    </source>
</evidence>
<dbReference type="OrthoDB" id="9800940at2"/>
<reference evidence="3" key="1">
    <citation type="submission" date="2017-06" db="EMBL/GenBank/DDBJ databases">
        <authorList>
            <person name="Varghese N."/>
            <person name="Submissions S."/>
        </authorList>
    </citation>
    <scope>NUCLEOTIDE SEQUENCE [LARGE SCALE GENOMIC DNA]</scope>
    <source>
        <strain evidence="3">DSM 15668</strain>
    </source>
</reference>
<dbReference type="CDD" id="cd07741">
    <property type="entry name" value="metallo-hydrolase-like_MBL-fold"/>
    <property type="match status" value="1"/>
</dbReference>
<gene>
    <name evidence="2" type="ORF">SAMN06265340_10339</name>
</gene>
<name>A0A238YC39_9BACT</name>
<feature type="domain" description="Metallo-beta-lactamase" evidence="1">
    <location>
        <begin position="41"/>
        <end position="225"/>
    </location>
</feature>
<dbReference type="InterPro" id="IPR001279">
    <property type="entry name" value="Metallo-B-lactamas"/>
</dbReference>
<dbReference type="Proteomes" id="UP000198405">
    <property type="component" value="Unassembled WGS sequence"/>
</dbReference>
<evidence type="ECO:0000259" key="1">
    <source>
        <dbReference type="Pfam" id="PF12706"/>
    </source>
</evidence>
<dbReference type="PANTHER" id="PTHR42663">
    <property type="entry name" value="HYDROLASE C777.06C-RELATED-RELATED"/>
    <property type="match status" value="1"/>
</dbReference>
<proteinExistence type="predicted"/>
<protein>
    <submittedName>
        <fullName evidence="2">Ribonuclease BN, tRNA processing enzyme</fullName>
    </submittedName>
</protein>
<dbReference type="InterPro" id="IPR036866">
    <property type="entry name" value="RibonucZ/Hydroxyglut_hydro"/>
</dbReference>